<evidence type="ECO:0000256" key="1">
    <source>
        <dbReference type="SAM" id="Phobius"/>
    </source>
</evidence>
<comment type="caution">
    <text evidence="2">The sequence shown here is derived from an EMBL/GenBank/DDBJ whole genome shotgun (WGS) entry which is preliminary data.</text>
</comment>
<evidence type="ECO:0000313" key="3">
    <source>
        <dbReference type="Proteomes" id="UP000289821"/>
    </source>
</evidence>
<keyword evidence="1" id="KW-0812">Transmembrane</keyword>
<accession>A0A4Q0NVL8</accession>
<protein>
    <submittedName>
        <fullName evidence="2">Uncharacterized protein</fullName>
    </submittedName>
</protein>
<dbReference type="EMBL" id="QOVI01000003">
    <property type="protein sequence ID" value="RXG15634.1"/>
    <property type="molecule type" value="Genomic_DNA"/>
</dbReference>
<feature type="transmembrane region" description="Helical" evidence="1">
    <location>
        <begin position="7"/>
        <end position="25"/>
    </location>
</feature>
<dbReference type="Proteomes" id="UP000289821">
    <property type="component" value="Unassembled WGS sequence"/>
</dbReference>
<keyword evidence="1" id="KW-0472">Membrane</keyword>
<evidence type="ECO:0000313" key="2">
    <source>
        <dbReference type="EMBL" id="RXG15634.1"/>
    </source>
</evidence>
<feature type="transmembrane region" description="Helical" evidence="1">
    <location>
        <begin position="31"/>
        <end position="49"/>
    </location>
</feature>
<gene>
    <name evidence="2" type="ORF">DSM04_103523</name>
</gene>
<keyword evidence="1" id="KW-1133">Transmembrane helix</keyword>
<reference evidence="2 3" key="1">
    <citation type="submission" date="2018-07" db="EMBL/GenBank/DDBJ databases">
        <title>Leeuwenhoekiella genomics.</title>
        <authorList>
            <person name="Tahon G."/>
            <person name="Willems A."/>
        </authorList>
    </citation>
    <scope>NUCLEOTIDE SEQUENCE [LARGE SCALE GENOMIC DNA]</scope>
    <source>
        <strain evidence="2 3">R-50232</strain>
    </source>
</reference>
<proteinExistence type="predicted"/>
<name>A0A4Q0NVL8_9FLAO</name>
<sequence>MNSKYSLNLILVILLYAGILIAGLAGILTKTAVLLGLAIIFIALLYNLWRTRRA</sequence>
<keyword evidence="3" id="KW-1185">Reference proteome</keyword>
<organism evidence="2 3">
    <name type="scientific">Leeuwenhoekiella aestuarii</name>
    <dbReference type="NCBI Taxonomy" id="2249426"/>
    <lineage>
        <taxon>Bacteria</taxon>
        <taxon>Pseudomonadati</taxon>
        <taxon>Bacteroidota</taxon>
        <taxon>Flavobacteriia</taxon>
        <taxon>Flavobacteriales</taxon>
        <taxon>Flavobacteriaceae</taxon>
        <taxon>Leeuwenhoekiella</taxon>
    </lineage>
</organism>
<dbReference type="AlphaFoldDB" id="A0A4Q0NVL8"/>